<dbReference type="CDD" id="cd04301">
    <property type="entry name" value="NAT_SF"/>
    <property type="match status" value="1"/>
</dbReference>
<keyword evidence="2" id="KW-0012">Acyltransferase</keyword>
<dbReference type="SUPFAM" id="SSF55729">
    <property type="entry name" value="Acyl-CoA N-acyltransferases (Nat)"/>
    <property type="match status" value="1"/>
</dbReference>
<dbReference type="PANTHER" id="PTHR43420">
    <property type="entry name" value="ACETYLTRANSFERASE"/>
    <property type="match status" value="1"/>
</dbReference>
<proteinExistence type="predicted"/>
<comment type="caution">
    <text evidence="4">The sequence shown here is derived from an EMBL/GenBank/DDBJ whole genome shotgun (WGS) entry which is preliminary data.</text>
</comment>
<feature type="domain" description="N-acetyltransferase" evidence="3">
    <location>
        <begin position="5"/>
        <end position="176"/>
    </location>
</feature>
<dbReference type="InterPro" id="IPR016181">
    <property type="entry name" value="Acyl_CoA_acyltransferase"/>
</dbReference>
<dbReference type="EMBL" id="JAPFFF010000020">
    <property type="protein sequence ID" value="KAK8857399.1"/>
    <property type="molecule type" value="Genomic_DNA"/>
</dbReference>
<organism evidence="4 5">
    <name type="scientific">Tritrichomonas musculus</name>
    <dbReference type="NCBI Taxonomy" id="1915356"/>
    <lineage>
        <taxon>Eukaryota</taxon>
        <taxon>Metamonada</taxon>
        <taxon>Parabasalia</taxon>
        <taxon>Tritrichomonadida</taxon>
        <taxon>Tritrichomonadidae</taxon>
        <taxon>Tritrichomonas</taxon>
    </lineage>
</organism>
<evidence type="ECO:0000256" key="2">
    <source>
        <dbReference type="ARBA" id="ARBA00023315"/>
    </source>
</evidence>
<dbReference type="InterPro" id="IPR050680">
    <property type="entry name" value="YpeA/RimI_acetyltransf"/>
</dbReference>
<evidence type="ECO:0000256" key="1">
    <source>
        <dbReference type="ARBA" id="ARBA00022679"/>
    </source>
</evidence>
<dbReference type="Pfam" id="PF00583">
    <property type="entry name" value="Acetyltransf_1"/>
    <property type="match status" value="1"/>
</dbReference>
<dbReference type="Gene3D" id="3.40.630.30">
    <property type="match status" value="1"/>
</dbReference>
<dbReference type="PROSITE" id="PS51186">
    <property type="entry name" value="GNAT"/>
    <property type="match status" value="1"/>
</dbReference>
<dbReference type="InterPro" id="IPR000182">
    <property type="entry name" value="GNAT_dom"/>
</dbReference>
<evidence type="ECO:0000313" key="4">
    <source>
        <dbReference type="EMBL" id="KAK8857399.1"/>
    </source>
</evidence>
<evidence type="ECO:0000259" key="3">
    <source>
        <dbReference type="PROSITE" id="PS51186"/>
    </source>
</evidence>
<gene>
    <name evidence="4" type="ORF">M9Y10_015804</name>
</gene>
<keyword evidence="1" id="KW-0808">Transferase</keyword>
<reference evidence="4 5" key="1">
    <citation type="submission" date="2024-04" db="EMBL/GenBank/DDBJ databases">
        <title>Tritrichomonas musculus Genome.</title>
        <authorList>
            <person name="Alves-Ferreira E."/>
            <person name="Grigg M."/>
            <person name="Lorenzi H."/>
            <person name="Galac M."/>
        </authorList>
    </citation>
    <scope>NUCLEOTIDE SEQUENCE [LARGE SCALE GENOMIC DNA]</scope>
    <source>
        <strain evidence="4 5">EAF2021</strain>
    </source>
</reference>
<accession>A0ABR2I4P1</accession>
<sequence>MGECLIIKCDESHLDALADFYDKITEYLDRTINYPLWTPHVYPGRESIAKAISEKVQYACFKDGIIVGAFVFNDDPQGNYSKGDWEKNLADGEYKVIHALAVSTDMSRKGIGKRMVKYCIDLAKEEGYKGIRLDVVPTNIPAKKLYENSGFKFAGEKDLERGFENIPTFSLYEFNF</sequence>
<keyword evidence="5" id="KW-1185">Reference proteome</keyword>
<dbReference type="Proteomes" id="UP001470230">
    <property type="component" value="Unassembled WGS sequence"/>
</dbReference>
<dbReference type="PANTHER" id="PTHR43420:SF47">
    <property type="entry name" value="N-ACETYLTRANSFERASE DOMAIN-CONTAINING PROTEIN"/>
    <property type="match status" value="1"/>
</dbReference>
<name>A0ABR2I4P1_9EUKA</name>
<evidence type="ECO:0000313" key="5">
    <source>
        <dbReference type="Proteomes" id="UP001470230"/>
    </source>
</evidence>
<protein>
    <recommendedName>
        <fullName evidence="3">N-acetyltransferase domain-containing protein</fullName>
    </recommendedName>
</protein>